<dbReference type="STRING" id="888268.A0A1E5UQA5"/>
<proteinExistence type="predicted"/>
<dbReference type="InterPro" id="IPR026961">
    <property type="entry name" value="PGG_dom"/>
</dbReference>
<evidence type="ECO:0000256" key="2">
    <source>
        <dbReference type="ARBA" id="ARBA00022692"/>
    </source>
</evidence>
<evidence type="ECO:0000313" key="10">
    <source>
        <dbReference type="EMBL" id="OEL15051.1"/>
    </source>
</evidence>
<feature type="transmembrane region" description="Helical" evidence="8">
    <location>
        <begin position="256"/>
        <end position="274"/>
    </location>
</feature>
<dbReference type="Pfam" id="PF13962">
    <property type="entry name" value="PGG"/>
    <property type="match status" value="2"/>
</dbReference>
<comment type="caution">
    <text evidence="10">The sequence shown here is derived from an EMBL/GenBank/DDBJ whole genome shotgun (WGS) entry which is preliminary data.</text>
</comment>
<evidence type="ECO:0000256" key="1">
    <source>
        <dbReference type="ARBA" id="ARBA00004141"/>
    </source>
</evidence>
<dbReference type="AlphaFoldDB" id="A0A1E5UQA5"/>
<keyword evidence="3" id="KW-0677">Repeat</keyword>
<dbReference type="Proteomes" id="UP000095767">
    <property type="component" value="Unassembled WGS sequence"/>
</dbReference>
<feature type="domain" description="PGG" evidence="9">
    <location>
        <begin position="10"/>
        <end position="53"/>
    </location>
</feature>
<accession>A0A1E5UQA5</accession>
<gene>
    <name evidence="10" type="ORF">BAE44_0023930</name>
</gene>
<dbReference type="OrthoDB" id="10668542at2759"/>
<evidence type="ECO:0000256" key="7">
    <source>
        <dbReference type="SAM" id="MobiDB-lite"/>
    </source>
</evidence>
<evidence type="ECO:0000256" key="4">
    <source>
        <dbReference type="ARBA" id="ARBA00022989"/>
    </source>
</evidence>
<feature type="domain" description="PGG" evidence="9">
    <location>
        <begin position="187"/>
        <end position="254"/>
    </location>
</feature>
<comment type="subcellular location">
    <subcellularLocation>
        <location evidence="1">Membrane</location>
        <topology evidence="1">Multi-pass membrane protein</topology>
    </subcellularLocation>
</comment>
<evidence type="ECO:0000256" key="6">
    <source>
        <dbReference type="ARBA" id="ARBA00023136"/>
    </source>
</evidence>
<dbReference type="PANTHER" id="PTHR24186">
    <property type="entry name" value="PROTEIN PHOSPHATASE 1 REGULATORY SUBUNIT"/>
    <property type="match status" value="1"/>
</dbReference>
<keyword evidence="2 8" id="KW-0812">Transmembrane</keyword>
<feature type="transmembrane region" description="Helical" evidence="8">
    <location>
        <begin position="229"/>
        <end position="250"/>
    </location>
</feature>
<sequence length="309" mass="34491">MTAVRGGENVLEKKRKLLLILAILAITITYQAGLTPPGKFWLEHGDHKSTSRVIRSSPTTTQGATRLSSTASYNFHGLGRRHRVPGEPQTLQRCSKVHVGTLLVPDRRPAGRICRRHHTKGANVHLYLRPGRAVLVFAVLHIHVVQENLDNWISRSNHEDSQSNLQYPVYIEEYRMRKYLMLLGILAASISRYRAFFYCESTSFMASIVVIALLVLDITLMKKLSGSRLLLPMHTSLVLDLLGLLVAYASGSSRDWVTSVYVLVLAYITIYVVLWSRHTAESGPDCSGGSSPQPPHNVELTPLSQTSRV</sequence>
<organism evidence="10 11">
    <name type="scientific">Dichanthelium oligosanthes</name>
    <dbReference type="NCBI Taxonomy" id="888268"/>
    <lineage>
        <taxon>Eukaryota</taxon>
        <taxon>Viridiplantae</taxon>
        <taxon>Streptophyta</taxon>
        <taxon>Embryophyta</taxon>
        <taxon>Tracheophyta</taxon>
        <taxon>Spermatophyta</taxon>
        <taxon>Magnoliopsida</taxon>
        <taxon>Liliopsida</taxon>
        <taxon>Poales</taxon>
        <taxon>Poaceae</taxon>
        <taxon>PACMAD clade</taxon>
        <taxon>Panicoideae</taxon>
        <taxon>Panicodae</taxon>
        <taxon>Paniceae</taxon>
        <taxon>Dichantheliinae</taxon>
        <taxon>Dichanthelium</taxon>
    </lineage>
</organism>
<feature type="transmembrane region" description="Helical" evidence="8">
    <location>
        <begin position="203"/>
        <end position="220"/>
    </location>
</feature>
<evidence type="ECO:0000256" key="3">
    <source>
        <dbReference type="ARBA" id="ARBA00022737"/>
    </source>
</evidence>
<keyword evidence="11" id="KW-1185">Reference proteome</keyword>
<evidence type="ECO:0000256" key="8">
    <source>
        <dbReference type="SAM" id="Phobius"/>
    </source>
</evidence>
<dbReference type="PANTHER" id="PTHR24186:SF38">
    <property type="entry name" value="ANKYRIN REPEAT FAMILY PROTEIN"/>
    <property type="match status" value="1"/>
</dbReference>
<keyword evidence="6 8" id="KW-0472">Membrane</keyword>
<protein>
    <recommendedName>
        <fullName evidence="9">PGG domain-containing protein</fullName>
    </recommendedName>
</protein>
<dbReference type="GO" id="GO:0005886">
    <property type="term" value="C:plasma membrane"/>
    <property type="evidence" value="ECO:0007669"/>
    <property type="project" value="TreeGrafter"/>
</dbReference>
<keyword evidence="5" id="KW-0040">ANK repeat</keyword>
<dbReference type="EMBL" id="LWDX02068168">
    <property type="protein sequence ID" value="OEL15051.1"/>
    <property type="molecule type" value="Genomic_DNA"/>
</dbReference>
<evidence type="ECO:0000256" key="5">
    <source>
        <dbReference type="ARBA" id="ARBA00023043"/>
    </source>
</evidence>
<feature type="region of interest" description="Disordered" evidence="7">
    <location>
        <begin position="284"/>
        <end position="309"/>
    </location>
</feature>
<name>A0A1E5UQA5_9POAL</name>
<feature type="transmembrane region" description="Helical" evidence="8">
    <location>
        <begin position="17"/>
        <end position="34"/>
    </location>
</feature>
<evidence type="ECO:0000259" key="9">
    <source>
        <dbReference type="Pfam" id="PF13962"/>
    </source>
</evidence>
<evidence type="ECO:0000313" key="11">
    <source>
        <dbReference type="Proteomes" id="UP000095767"/>
    </source>
</evidence>
<reference evidence="10 11" key="1">
    <citation type="submission" date="2016-09" db="EMBL/GenBank/DDBJ databases">
        <title>The draft genome of Dichanthelium oligosanthes: A C3 panicoid grass species.</title>
        <authorList>
            <person name="Studer A.J."/>
            <person name="Schnable J.C."/>
            <person name="Brutnell T.P."/>
        </authorList>
    </citation>
    <scope>NUCLEOTIDE SEQUENCE [LARGE SCALE GENOMIC DNA]</scope>
    <source>
        <strain evidence="11">cv. Kellogg 1175</strain>
        <tissue evidence="10">Leaf</tissue>
    </source>
</reference>
<keyword evidence="4 8" id="KW-1133">Transmembrane helix</keyword>